<evidence type="ECO:0000313" key="2">
    <source>
        <dbReference type="Proteomes" id="UP000807342"/>
    </source>
</evidence>
<keyword evidence="2" id="KW-1185">Reference proteome</keyword>
<dbReference type="OrthoDB" id="3263651at2759"/>
<name>A0A9P5X5A6_9AGAR</name>
<organism evidence="1 2">
    <name type="scientific">Macrolepiota fuliginosa MF-IS2</name>
    <dbReference type="NCBI Taxonomy" id="1400762"/>
    <lineage>
        <taxon>Eukaryota</taxon>
        <taxon>Fungi</taxon>
        <taxon>Dikarya</taxon>
        <taxon>Basidiomycota</taxon>
        <taxon>Agaricomycotina</taxon>
        <taxon>Agaricomycetes</taxon>
        <taxon>Agaricomycetidae</taxon>
        <taxon>Agaricales</taxon>
        <taxon>Agaricineae</taxon>
        <taxon>Agaricaceae</taxon>
        <taxon>Macrolepiota</taxon>
    </lineage>
</organism>
<feature type="non-terminal residue" evidence="1">
    <location>
        <position position="1"/>
    </location>
</feature>
<dbReference type="Proteomes" id="UP000807342">
    <property type="component" value="Unassembled WGS sequence"/>
</dbReference>
<evidence type="ECO:0000313" key="1">
    <source>
        <dbReference type="EMBL" id="KAF9444829.1"/>
    </source>
</evidence>
<dbReference type="EMBL" id="MU151345">
    <property type="protein sequence ID" value="KAF9444829.1"/>
    <property type="molecule type" value="Genomic_DNA"/>
</dbReference>
<proteinExistence type="predicted"/>
<dbReference type="AlphaFoldDB" id="A0A9P5X5A6"/>
<protein>
    <submittedName>
        <fullName evidence="1">Uncharacterized protein</fullName>
    </submittedName>
</protein>
<sequence length="53" mass="5982">RYYKDPEACDLSELVVVANVISGLKDIVALFWENKLGIDVDDNYCIIVFEGSE</sequence>
<accession>A0A9P5X5A6</accession>
<gene>
    <name evidence="1" type="ORF">P691DRAFT_609069</name>
</gene>
<comment type="caution">
    <text evidence="1">The sequence shown here is derived from an EMBL/GenBank/DDBJ whole genome shotgun (WGS) entry which is preliminary data.</text>
</comment>
<reference evidence="1" key="1">
    <citation type="submission" date="2020-11" db="EMBL/GenBank/DDBJ databases">
        <authorList>
            <consortium name="DOE Joint Genome Institute"/>
            <person name="Ahrendt S."/>
            <person name="Riley R."/>
            <person name="Andreopoulos W."/>
            <person name="Labutti K."/>
            <person name="Pangilinan J."/>
            <person name="Ruiz-Duenas F.J."/>
            <person name="Barrasa J.M."/>
            <person name="Sanchez-Garcia M."/>
            <person name="Camarero S."/>
            <person name="Miyauchi S."/>
            <person name="Serrano A."/>
            <person name="Linde D."/>
            <person name="Babiker R."/>
            <person name="Drula E."/>
            <person name="Ayuso-Fernandez I."/>
            <person name="Pacheco R."/>
            <person name="Padilla G."/>
            <person name="Ferreira P."/>
            <person name="Barriuso J."/>
            <person name="Kellner H."/>
            <person name="Castanera R."/>
            <person name="Alfaro M."/>
            <person name="Ramirez L."/>
            <person name="Pisabarro A.G."/>
            <person name="Kuo A."/>
            <person name="Tritt A."/>
            <person name="Lipzen A."/>
            <person name="He G."/>
            <person name="Yan M."/>
            <person name="Ng V."/>
            <person name="Cullen D."/>
            <person name="Martin F."/>
            <person name="Rosso M.-N."/>
            <person name="Henrissat B."/>
            <person name="Hibbett D."/>
            <person name="Martinez A.T."/>
            <person name="Grigoriev I.V."/>
        </authorList>
    </citation>
    <scope>NUCLEOTIDE SEQUENCE</scope>
    <source>
        <strain evidence="1">MF-IS2</strain>
    </source>
</reference>
<feature type="non-terminal residue" evidence="1">
    <location>
        <position position="53"/>
    </location>
</feature>